<dbReference type="Proteomes" id="UP001157167">
    <property type="component" value="Unassembled WGS sequence"/>
</dbReference>
<accession>A0ABQ6F4V4</accession>
<gene>
    <name evidence="1" type="ORF">GCM10007933_00190</name>
</gene>
<dbReference type="EMBL" id="BSPX01000001">
    <property type="protein sequence ID" value="GLT20568.1"/>
    <property type="molecule type" value="Genomic_DNA"/>
</dbReference>
<dbReference type="GO" id="GO:0004519">
    <property type="term" value="F:endonuclease activity"/>
    <property type="evidence" value="ECO:0007669"/>
    <property type="project" value="UniProtKB-KW"/>
</dbReference>
<name>A0ABQ6F4V4_9RHOO</name>
<dbReference type="CDD" id="cd00085">
    <property type="entry name" value="HNHc"/>
    <property type="match status" value="1"/>
</dbReference>
<keyword evidence="1" id="KW-0560">Oxidoreductase</keyword>
<keyword evidence="2" id="KW-1185">Reference proteome</keyword>
<proteinExistence type="predicted"/>
<sequence length="285" mass="31953">MWNLPKPSIATAQAHLDKLFPDDPPGSVLSKIEKEKILELYCEYELAAGRPNVDWKDAGLSAAARAALLGAYSAVSEVGKLKDLRATLKLNVNECPYCGFGEIKDLDHHLQKAHFNCFSIFALNLVPACSKCNGHKPRKPRTDPKKQHIHAYLEDMSQFQFLSAEVVIGPRSMQVKFKIDKVEGMSDELYARLVQHLKDFHLNDRYPAQVNVFLSEQKAGLEFAFEFGGADGVRSLLDRSRLAIRKTFGENDWREALLRALASSDLFCAGAFRLALGYEAIEKPR</sequence>
<dbReference type="InterPro" id="IPR003615">
    <property type="entry name" value="HNH_nuc"/>
</dbReference>
<evidence type="ECO:0000313" key="2">
    <source>
        <dbReference type="Proteomes" id="UP001157167"/>
    </source>
</evidence>
<keyword evidence="1" id="KW-0540">Nuclease</keyword>
<keyword evidence="1" id="KW-0378">Hydrolase</keyword>
<keyword evidence="1" id="KW-0255">Endonuclease</keyword>
<organism evidence="1 2">
    <name type="scientific">Zoogloea oryzae</name>
    <dbReference type="NCBI Taxonomy" id="310767"/>
    <lineage>
        <taxon>Bacteria</taxon>
        <taxon>Pseudomonadati</taxon>
        <taxon>Pseudomonadota</taxon>
        <taxon>Betaproteobacteria</taxon>
        <taxon>Rhodocyclales</taxon>
        <taxon>Zoogloeaceae</taxon>
        <taxon>Zoogloea</taxon>
    </lineage>
</organism>
<comment type="caution">
    <text evidence="1">The sequence shown here is derived from an EMBL/GenBank/DDBJ whole genome shotgun (WGS) entry which is preliminary data.</text>
</comment>
<evidence type="ECO:0000313" key="1">
    <source>
        <dbReference type="EMBL" id="GLT20568.1"/>
    </source>
</evidence>
<dbReference type="GO" id="GO:0016491">
    <property type="term" value="F:oxidoreductase activity"/>
    <property type="evidence" value="ECO:0007669"/>
    <property type="project" value="UniProtKB-KW"/>
</dbReference>
<reference evidence="2" key="1">
    <citation type="journal article" date="2019" name="Int. J. Syst. Evol. Microbiol.">
        <title>The Global Catalogue of Microorganisms (GCM) 10K type strain sequencing project: providing services to taxonomists for standard genome sequencing and annotation.</title>
        <authorList>
            <consortium name="The Broad Institute Genomics Platform"/>
            <consortium name="The Broad Institute Genome Sequencing Center for Infectious Disease"/>
            <person name="Wu L."/>
            <person name="Ma J."/>
        </authorList>
    </citation>
    <scope>NUCLEOTIDE SEQUENCE [LARGE SCALE GENOMIC DNA]</scope>
    <source>
        <strain evidence="2">NBRC 102407</strain>
    </source>
</reference>
<protein>
    <submittedName>
        <fullName evidence="1">HNH endonuclease</fullName>
    </submittedName>
</protein>